<sequence>MAASFARFSVADDIELLREVRECNPFANPLKWAKIARTLSEYSAKAFTARAVRERAELLLSQYAANDRVNLRNISLTVATSRQRAFSMEHDPCVGSSSRSKVSPAADEPAVECGMDQADELRSLGVHTACNQADLEQGVLEEMDRIVQQKEAQEQRRAIEKEVLAVRRSITVARRRLEQLEKSVCFDQLAASRYVPSEIFTRRRHDKVLLFLRGTACWGIIDTCAG</sequence>
<evidence type="ECO:0000313" key="1">
    <source>
        <dbReference type="EMBL" id="KAK8766301.1"/>
    </source>
</evidence>
<comment type="caution">
    <text evidence="1">The sequence shown here is derived from an EMBL/GenBank/DDBJ whole genome shotgun (WGS) entry which is preliminary data.</text>
</comment>
<evidence type="ECO:0000313" key="2">
    <source>
        <dbReference type="Proteomes" id="UP001321473"/>
    </source>
</evidence>
<dbReference type="Proteomes" id="UP001321473">
    <property type="component" value="Unassembled WGS sequence"/>
</dbReference>
<name>A0AAQ4DV11_AMBAM</name>
<dbReference type="PANTHER" id="PTHR37558">
    <property type="entry name" value="HTH CENPB-TYPE DOMAIN-CONTAINING PROTEIN"/>
    <property type="match status" value="1"/>
</dbReference>
<keyword evidence="2" id="KW-1185">Reference proteome</keyword>
<dbReference type="AlphaFoldDB" id="A0AAQ4DV11"/>
<dbReference type="EMBL" id="JARKHS020026475">
    <property type="protein sequence ID" value="KAK8766301.1"/>
    <property type="molecule type" value="Genomic_DNA"/>
</dbReference>
<accession>A0AAQ4DV11</accession>
<proteinExistence type="predicted"/>
<organism evidence="1 2">
    <name type="scientific">Amblyomma americanum</name>
    <name type="common">Lone star tick</name>
    <dbReference type="NCBI Taxonomy" id="6943"/>
    <lineage>
        <taxon>Eukaryota</taxon>
        <taxon>Metazoa</taxon>
        <taxon>Ecdysozoa</taxon>
        <taxon>Arthropoda</taxon>
        <taxon>Chelicerata</taxon>
        <taxon>Arachnida</taxon>
        <taxon>Acari</taxon>
        <taxon>Parasitiformes</taxon>
        <taxon>Ixodida</taxon>
        <taxon>Ixodoidea</taxon>
        <taxon>Ixodidae</taxon>
        <taxon>Amblyomminae</taxon>
        <taxon>Amblyomma</taxon>
    </lineage>
</organism>
<dbReference type="PANTHER" id="PTHR37558:SF1">
    <property type="entry name" value="HTH CENPB-TYPE DOMAIN-CONTAINING PROTEIN"/>
    <property type="match status" value="1"/>
</dbReference>
<protein>
    <submittedName>
        <fullName evidence="1">Uncharacterized protein</fullName>
    </submittedName>
</protein>
<reference evidence="1 2" key="1">
    <citation type="journal article" date="2023" name="Arcadia Sci">
        <title>De novo assembly of a long-read Amblyomma americanum tick genome.</title>
        <authorList>
            <person name="Chou S."/>
            <person name="Poskanzer K.E."/>
            <person name="Rollins M."/>
            <person name="Thuy-Boun P.S."/>
        </authorList>
    </citation>
    <scope>NUCLEOTIDE SEQUENCE [LARGE SCALE GENOMIC DNA]</scope>
    <source>
        <strain evidence="1">F_SG_1</strain>
        <tissue evidence="1">Salivary glands</tissue>
    </source>
</reference>
<gene>
    <name evidence="1" type="ORF">V5799_006921</name>
</gene>